<dbReference type="InterPro" id="IPR050266">
    <property type="entry name" value="AB_hydrolase_sf"/>
</dbReference>
<dbReference type="GO" id="GO:0016787">
    <property type="term" value="F:hydrolase activity"/>
    <property type="evidence" value="ECO:0007669"/>
    <property type="project" value="UniProtKB-KW"/>
</dbReference>
<dbReference type="Pfam" id="PF12697">
    <property type="entry name" value="Abhydrolase_6"/>
    <property type="match status" value="1"/>
</dbReference>
<dbReference type="RefSeq" id="WP_074953663.1">
    <property type="nucleotide sequence ID" value="NZ_BJXR01000020.1"/>
</dbReference>
<comment type="caution">
    <text evidence="3">The sequence shown here is derived from an EMBL/GenBank/DDBJ whole genome shotgun (WGS) entry which is preliminary data.</text>
</comment>
<keyword evidence="5" id="KW-1185">Reference proteome</keyword>
<dbReference type="SUPFAM" id="SSF53474">
    <property type="entry name" value="alpha/beta-Hydrolases"/>
    <property type="match status" value="1"/>
</dbReference>
<gene>
    <name evidence="3" type="primary">bioH</name>
    <name evidence="3" type="ORF">MFU01_20360</name>
    <name evidence="4" type="ORF">SAMN05443572_104377</name>
</gene>
<organism evidence="3 6">
    <name type="scientific">Myxococcus fulvus</name>
    <dbReference type="NCBI Taxonomy" id="33"/>
    <lineage>
        <taxon>Bacteria</taxon>
        <taxon>Pseudomonadati</taxon>
        <taxon>Myxococcota</taxon>
        <taxon>Myxococcia</taxon>
        <taxon>Myxococcales</taxon>
        <taxon>Cystobacterineae</taxon>
        <taxon>Myxococcaceae</taxon>
        <taxon>Myxococcus</taxon>
    </lineage>
</organism>
<evidence type="ECO:0000313" key="4">
    <source>
        <dbReference type="EMBL" id="SEU01754.1"/>
    </source>
</evidence>
<reference evidence="3 6" key="2">
    <citation type="submission" date="2019-07" db="EMBL/GenBank/DDBJ databases">
        <title>Whole genome shotgun sequence of Myxococcus fulvus NBRC 100333.</title>
        <authorList>
            <person name="Hosoyama A."/>
            <person name="Uohara A."/>
            <person name="Ohji S."/>
            <person name="Ichikawa N."/>
        </authorList>
    </citation>
    <scope>NUCLEOTIDE SEQUENCE [LARGE SCALE GENOMIC DNA]</scope>
    <source>
        <strain evidence="3 6">NBRC 100333</strain>
    </source>
</reference>
<evidence type="ECO:0000259" key="2">
    <source>
        <dbReference type="Pfam" id="PF12697"/>
    </source>
</evidence>
<dbReference type="PANTHER" id="PTHR43798:SF31">
    <property type="entry name" value="AB HYDROLASE SUPERFAMILY PROTEIN YCLE"/>
    <property type="match status" value="1"/>
</dbReference>
<dbReference type="PANTHER" id="PTHR43798">
    <property type="entry name" value="MONOACYLGLYCEROL LIPASE"/>
    <property type="match status" value="1"/>
</dbReference>
<dbReference type="EMBL" id="BJXR01000020">
    <property type="protein sequence ID" value="GEN06999.1"/>
    <property type="molecule type" value="Genomic_DNA"/>
</dbReference>
<evidence type="ECO:0000313" key="3">
    <source>
        <dbReference type="EMBL" id="GEN06999.1"/>
    </source>
</evidence>
<proteinExistence type="predicted"/>
<feature type="domain" description="AB hydrolase-1" evidence="2">
    <location>
        <begin position="28"/>
        <end position="242"/>
    </location>
</feature>
<dbReference type="STRING" id="1334629.MFUL124B02_38290"/>
<reference evidence="4 5" key="1">
    <citation type="submission" date="2016-10" db="EMBL/GenBank/DDBJ databases">
        <authorList>
            <person name="Varghese N."/>
            <person name="Submissions S."/>
        </authorList>
    </citation>
    <scope>NUCLEOTIDE SEQUENCE [LARGE SCALE GENOMIC DNA]</scope>
    <source>
        <strain evidence="4 5">DSM 16525</strain>
    </source>
</reference>
<dbReference type="PRINTS" id="PR00111">
    <property type="entry name" value="ABHYDROLASE"/>
</dbReference>
<dbReference type="AlphaFoldDB" id="A0A511SYP8"/>
<accession>A0A511SYP8</accession>
<dbReference type="InterPro" id="IPR000073">
    <property type="entry name" value="AB_hydrolase_1"/>
</dbReference>
<dbReference type="GO" id="GO:0016020">
    <property type="term" value="C:membrane"/>
    <property type="evidence" value="ECO:0007669"/>
    <property type="project" value="TreeGrafter"/>
</dbReference>
<dbReference type="Proteomes" id="UP000321514">
    <property type="component" value="Unassembled WGS sequence"/>
</dbReference>
<dbReference type="EMBL" id="FOIB01000004">
    <property type="protein sequence ID" value="SEU01754.1"/>
    <property type="molecule type" value="Genomic_DNA"/>
</dbReference>
<evidence type="ECO:0000313" key="5">
    <source>
        <dbReference type="Proteomes" id="UP000183760"/>
    </source>
</evidence>
<dbReference type="Gene3D" id="3.40.50.1820">
    <property type="entry name" value="alpha/beta hydrolase"/>
    <property type="match status" value="1"/>
</dbReference>
<evidence type="ECO:0000256" key="1">
    <source>
        <dbReference type="ARBA" id="ARBA00022801"/>
    </source>
</evidence>
<sequence length="256" mass="28435">MNATRETRTVTLEDLRLHCTLLGEGPPLLLLHGFTGAGEDWGHVFDLDALAREYRLVIPDLRGHGRSHNPSEDFTTRQCATDVLALLDALGIERCRAIGMSLGGNTLLHVATRAPARVERMVLVSSTPYYPASARRIMATYTEASRSEAEWADLRSKHVHGDAQIRALWRHVRGFADSFEDMSFTPPRLGTVRAPTLLVQGDQDPLYPVELTVELHRSIPESRLWVIPGEGHVPLFGAWREVFVRTALGFLAVPTG</sequence>
<dbReference type="Proteomes" id="UP000183760">
    <property type="component" value="Unassembled WGS sequence"/>
</dbReference>
<protein>
    <submittedName>
        <fullName evidence="3">O-methylpimelyl-ACP methylesterase</fullName>
    </submittedName>
    <submittedName>
        <fullName evidence="4">Pimeloyl-ACP methyl ester carboxylesterase</fullName>
    </submittedName>
</protein>
<dbReference type="InterPro" id="IPR029058">
    <property type="entry name" value="AB_hydrolase_fold"/>
</dbReference>
<keyword evidence="1" id="KW-0378">Hydrolase</keyword>
<dbReference type="OrthoDB" id="9785408at2"/>
<evidence type="ECO:0000313" key="6">
    <source>
        <dbReference type="Proteomes" id="UP000321514"/>
    </source>
</evidence>
<name>A0A511SYP8_MYXFU</name>